<dbReference type="EMBL" id="CAJNOU010001354">
    <property type="protein sequence ID" value="CAF1191470.1"/>
    <property type="molecule type" value="Genomic_DNA"/>
</dbReference>
<reference evidence="1" key="1">
    <citation type="submission" date="2021-02" db="EMBL/GenBank/DDBJ databases">
        <authorList>
            <person name="Nowell W R."/>
        </authorList>
    </citation>
    <scope>NUCLEOTIDE SEQUENCE</scope>
</reference>
<dbReference type="AlphaFoldDB" id="A0A814VT17"/>
<sequence>TTSWMMDESTSRTTQKSLIVYVRYLDNFEPKTSYYCLLDLEGDGTAQNIVDSIRWMWRKDDINPKNTCWFASDNASTFTGVHNGVIEKLRQKLDAEWIGSSPCAAHTFSLVGSQAAYTLTDDNKLGSISPSVSKLESCISKIYSYFSRSSSRQAKLKNWQRFLEQPELQFKRLFDIQWLCIRDSIKPIIENIQPNSQALFIVLEEISLDWTCSNTDREIASELRKQLLRDC</sequence>
<dbReference type="InterPro" id="IPR012337">
    <property type="entry name" value="RNaseH-like_sf"/>
</dbReference>
<evidence type="ECO:0000313" key="1">
    <source>
        <dbReference type="EMBL" id="CAF1191470.1"/>
    </source>
</evidence>
<dbReference type="PANTHER" id="PTHR46880">
    <property type="entry name" value="RAS-ASSOCIATING DOMAIN-CONTAINING PROTEIN"/>
    <property type="match status" value="1"/>
</dbReference>
<name>A0A814VT17_9BILA</name>
<comment type="caution">
    <text evidence="1">The sequence shown here is derived from an EMBL/GenBank/DDBJ whole genome shotgun (WGS) entry which is preliminary data.</text>
</comment>
<feature type="non-terminal residue" evidence="1">
    <location>
        <position position="1"/>
    </location>
</feature>
<dbReference type="Proteomes" id="UP000663889">
    <property type="component" value="Unassembled WGS sequence"/>
</dbReference>
<accession>A0A814VT17</accession>
<dbReference type="PANTHER" id="PTHR46880:SF5">
    <property type="entry name" value="DUF4371 DOMAIN-CONTAINING PROTEIN"/>
    <property type="match status" value="1"/>
</dbReference>
<organism evidence="1 2">
    <name type="scientific">Rotaria sordida</name>
    <dbReference type="NCBI Taxonomy" id="392033"/>
    <lineage>
        <taxon>Eukaryota</taxon>
        <taxon>Metazoa</taxon>
        <taxon>Spiralia</taxon>
        <taxon>Gnathifera</taxon>
        <taxon>Rotifera</taxon>
        <taxon>Eurotatoria</taxon>
        <taxon>Bdelloidea</taxon>
        <taxon>Philodinida</taxon>
        <taxon>Philodinidae</taxon>
        <taxon>Rotaria</taxon>
    </lineage>
</organism>
<protein>
    <submittedName>
        <fullName evidence="1">Uncharacterized protein</fullName>
    </submittedName>
</protein>
<gene>
    <name evidence="1" type="ORF">SEV965_LOCUS20619</name>
</gene>
<proteinExistence type="predicted"/>
<evidence type="ECO:0000313" key="2">
    <source>
        <dbReference type="Proteomes" id="UP000663889"/>
    </source>
</evidence>
<dbReference type="SUPFAM" id="SSF53098">
    <property type="entry name" value="Ribonuclease H-like"/>
    <property type="match status" value="1"/>
</dbReference>